<gene>
    <name evidence="1" type="ORF">SacxiDRAFT_1537</name>
</gene>
<evidence type="ECO:0008006" key="3">
    <source>
        <dbReference type="Google" id="ProtNLM"/>
    </source>
</evidence>
<dbReference type="EMBL" id="JH636049">
    <property type="protein sequence ID" value="EID53784.1"/>
    <property type="molecule type" value="Genomic_DNA"/>
</dbReference>
<reference evidence="1 2" key="1">
    <citation type="submission" date="2012-01" db="EMBL/GenBank/DDBJ databases">
        <title>Improved High-Quality Draft sequence of Saccharomonospora xinjiangensis XJ-54.</title>
        <authorList>
            <consortium name="US DOE Joint Genome Institute"/>
            <person name="Lucas S."/>
            <person name="Han J."/>
            <person name="Lapidus A."/>
            <person name="Cheng J.-F."/>
            <person name="Goodwin L."/>
            <person name="Pitluck S."/>
            <person name="Peters L."/>
            <person name="Mikhailova N."/>
            <person name="Teshima H."/>
            <person name="Detter J.C."/>
            <person name="Han C."/>
            <person name="Tapia R."/>
            <person name="Land M."/>
            <person name="Hauser L."/>
            <person name="Kyrpides N."/>
            <person name="Ivanova N."/>
            <person name="Pagani I."/>
            <person name="Brambilla E.-M."/>
            <person name="Klenk H.-P."/>
            <person name="Woyke T."/>
        </authorList>
    </citation>
    <scope>NUCLEOTIDE SEQUENCE [LARGE SCALE GENOMIC DNA]</scope>
    <source>
        <strain evidence="1 2">XJ-54</strain>
    </source>
</reference>
<dbReference type="PANTHER" id="PTHR36436:SF6">
    <property type="entry name" value="SLL5081 PROTEIN"/>
    <property type="match status" value="1"/>
</dbReference>
<evidence type="ECO:0000313" key="1">
    <source>
        <dbReference type="EMBL" id="EID53784.1"/>
    </source>
</evidence>
<dbReference type="HOGENOM" id="CLU_092069_0_0_11"/>
<dbReference type="Proteomes" id="UP000004691">
    <property type="component" value="Unassembled WGS sequence"/>
</dbReference>
<dbReference type="eggNOG" id="COG3878">
    <property type="taxonomic scope" value="Bacteria"/>
</dbReference>
<organism evidence="1 2">
    <name type="scientific">Saccharomonospora xinjiangensis XJ-54</name>
    <dbReference type="NCBI Taxonomy" id="882086"/>
    <lineage>
        <taxon>Bacteria</taxon>
        <taxon>Bacillati</taxon>
        <taxon>Actinomycetota</taxon>
        <taxon>Actinomycetes</taxon>
        <taxon>Pseudonocardiales</taxon>
        <taxon>Pseudonocardiaceae</taxon>
        <taxon>Saccharomonospora</taxon>
    </lineage>
</organism>
<evidence type="ECO:0000313" key="2">
    <source>
        <dbReference type="Proteomes" id="UP000004691"/>
    </source>
</evidence>
<protein>
    <recommendedName>
        <fullName evidence="3">DUF1963 domain-containing protein</fullName>
    </recommendedName>
</protein>
<dbReference type="Gene3D" id="2.30.320.10">
    <property type="entry name" value="YwqG-like"/>
    <property type="match status" value="1"/>
</dbReference>
<proteinExistence type="predicted"/>
<accession>I0V0Y1</accession>
<dbReference type="InterPro" id="IPR015315">
    <property type="entry name" value="DUF1963"/>
</dbReference>
<sequence length="268" mass="30233">MDVTSVLAELEEHCVETLGEHDGRRMAALARRGYCIAPVEDGGTPAGRSRFGGDALLDPETEWPHVEGVPLNFMAVLDAEVLAPWLGEELPAVPGLLNFFYFEPDLPYEQYRRFDVFTDPRCWRVVPADPQRAEERPAPSPAHVFDPRPMAAAPIVSLPNYDEPVVQDLLDSYGERGMPRWLNAFDLGNVWRSEIDYPAYDCGHHHRAFGWPLPLQGGFLRAGEVHLLQLDSDDQWQFGDFGLLYYAIPIDALRAGDFSQVRVEMQCH</sequence>
<dbReference type="InterPro" id="IPR035948">
    <property type="entry name" value="YwqG-like_sf"/>
</dbReference>
<keyword evidence="2" id="KW-1185">Reference proteome</keyword>
<dbReference type="AlphaFoldDB" id="I0V0Y1"/>
<dbReference type="STRING" id="882086.SacxiDRAFT_1537"/>
<dbReference type="SUPFAM" id="SSF103032">
    <property type="entry name" value="Hypothetical protein YwqG"/>
    <property type="match status" value="1"/>
</dbReference>
<name>I0V0Y1_9PSEU</name>
<dbReference type="RefSeq" id="WP_006237931.1">
    <property type="nucleotide sequence ID" value="NZ_JH636049.1"/>
</dbReference>
<dbReference type="PANTHER" id="PTHR36436">
    <property type="entry name" value="SLL5081 PROTEIN"/>
    <property type="match status" value="1"/>
</dbReference>
<dbReference type="Pfam" id="PF09234">
    <property type="entry name" value="DUF1963"/>
    <property type="match status" value="1"/>
</dbReference>